<evidence type="ECO:0000259" key="6">
    <source>
        <dbReference type="PROSITE" id="PS50977"/>
    </source>
</evidence>
<evidence type="ECO:0000256" key="4">
    <source>
        <dbReference type="PROSITE-ProRule" id="PRU00335"/>
    </source>
</evidence>
<dbReference type="SUPFAM" id="SSF46689">
    <property type="entry name" value="Homeodomain-like"/>
    <property type="match status" value="1"/>
</dbReference>
<reference evidence="7 8" key="1">
    <citation type="submission" date="2017-07" db="EMBL/GenBank/DDBJ databases">
        <title>First draft Genome Sequence of Nocardia cerradoensis isolated from human infection.</title>
        <authorList>
            <person name="Carrasco G."/>
        </authorList>
    </citation>
    <scope>NUCLEOTIDE SEQUENCE [LARGE SCALE GENOMIC DNA]</scope>
    <source>
        <strain evidence="7 8">CNM20130759</strain>
    </source>
</reference>
<dbReference type="GO" id="GO:0003700">
    <property type="term" value="F:DNA-binding transcription factor activity"/>
    <property type="evidence" value="ECO:0007669"/>
    <property type="project" value="TreeGrafter"/>
</dbReference>
<dbReference type="PRINTS" id="PR00455">
    <property type="entry name" value="HTHTETR"/>
</dbReference>
<dbReference type="GO" id="GO:0000976">
    <property type="term" value="F:transcription cis-regulatory region binding"/>
    <property type="evidence" value="ECO:0007669"/>
    <property type="project" value="TreeGrafter"/>
</dbReference>
<dbReference type="Gene3D" id="1.10.10.60">
    <property type="entry name" value="Homeodomain-like"/>
    <property type="match status" value="1"/>
</dbReference>
<dbReference type="Proteomes" id="UP000215506">
    <property type="component" value="Unassembled WGS sequence"/>
</dbReference>
<dbReference type="Pfam" id="PF00440">
    <property type="entry name" value="TetR_N"/>
    <property type="match status" value="1"/>
</dbReference>
<comment type="caution">
    <text evidence="7">The sequence shown here is derived from an EMBL/GenBank/DDBJ whole genome shotgun (WGS) entry which is preliminary data.</text>
</comment>
<keyword evidence="2 4" id="KW-0238">DNA-binding</keyword>
<dbReference type="RefSeq" id="WP_039778508.1">
    <property type="nucleotide sequence ID" value="NZ_JAAXOR010000001.1"/>
</dbReference>
<dbReference type="InterPro" id="IPR023772">
    <property type="entry name" value="DNA-bd_HTH_TetR-type_CS"/>
</dbReference>
<evidence type="ECO:0000256" key="1">
    <source>
        <dbReference type="ARBA" id="ARBA00023015"/>
    </source>
</evidence>
<gene>
    <name evidence="7" type="primary">nicS</name>
    <name evidence="7" type="ORF">B7C42_05798</name>
</gene>
<accession>A0A231H025</accession>
<dbReference type="InterPro" id="IPR009057">
    <property type="entry name" value="Homeodomain-like_sf"/>
</dbReference>
<keyword evidence="3" id="KW-0804">Transcription</keyword>
<evidence type="ECO:0000256" key="2">
    <source>
        <dbReference type="ARBA" id="ARBA00023125"/>
    </source>
</evidence>
<evidence type="ECO:0000313" key="8">
    <source>
        <dbReference type="Proteomes" id="UP000215506"/>
    </source>
</evidence>
<dbReference type="InterPro" id="IPR001647">
    <property type="entry name" value="HTH_TetR"/>
</dbReference>
<protein>
    <submittedName>
        <fullName evidence="7">HTH-type transcriptional repressor NicS</fullName>
    </submittedName>
</protein>
<dbReference type="PROSITE" id="PS50977">
    <property type="entry name" value="HTH_TETR_2"/>
    <property type="match status" value="1"/>
</dbReference>
<dbReference type="Pfam" id="PF17754">
    <property type="entry name" value="TetR_C_14"/>
    <property type="match status" value="1"/>
</dbReference>
<feature type="domain" description="HTH tetR-type" evidence="6">
    <location>
        <begin position="23"/>
        <end position="83"/>
    </location>
</feature>
<sequence>MTSTTAPGQSPGRRVGLREKHKARTRTAIREAAMRLFDQQGYTPTTVEQIAQEADVSHTTFFRYFTSKEQVVISDDLAEEREAAIAALPSGLGHFDLLRALLREIYRISMADPWASNPDRMRLIQSEPALQTAFQIESDRALFGGVAFFADYLGLDPDNPRLRVFVSAARGVLMHIANDSADPRDEGMLTTLLEAVDLLEQGLPL</sequence>
<evidence type="ECO:0000256" key="5">
    <source>
        <dbReference type="SAM" id="MobiDB-lite"/>
    </source>
</evidence>
<dbReference type="InterPro" id="IPR050109">
    <property type="entry name" value="HTH-type_TetR-like_transc_reg"/>
</dbReference>
<proteinExistence type="predicted"/>
<dbReference type="Gene3D" id="1.10.357.10">
    <property type="entry name" value="Tetracycline Repressor, domain 2"/>
    <property type="match status" value="1"/>
</dbReference>
<evidence type="ECO:0000256" key="3">
    <source>
        <dbReference type="ARBA" id="ARBA00023163"/>
    </source>
</evidence>
<dbReference type="PROSITE" id="PS01081">
    <property type="entry name" value="HTH_TETR_1"/>
    <property type="match status" value="1"/>
</dbReference>
<evidence type="ECO:0000313" key="7">
    <source>
        <dbReference type="EMBL" id="OXR42199.1"/>
    </source>
</evidence>
<dbReference type="PANTHER" id="PTHR30055:SF238">
    <property type="entry name" value="MYCOFACTOCIN BIOSYNTHESIS TRANSCRIPTIONAL REGULATOR MFTR-RELATED"/>
    <property type="match status" value="1"/>
</dbReference>
<dbReference type="PANTHER" id="PTHR30055">
    <property type="entry name" value="HTH-TYPE TRANSCRIPTIONAL REGULATOR RUTR"/>
    <property type="match status" value="1"/>
</dbReference>
<feature type="region of interest" description="Disordered" evidence="5">
    <location>
        <begin position="1"/>
        <end position="21"/>
    </location>
</feature>
<keyword evidence="1" id="KW-0805">Transcription regulation</keyword>
<feature type="DNA-binding region" description="H-T-H motif" evidence="4">
    <location>
        <begin position="46"/>
        <end position="65"/>
    </location>
</feature>
<organism evidence="7 8">
    <name type="scientific">Nocardia cerradoensis</name>
    <dbReference type="NCBI Taxonomy" id="85688"/>
    <lineage>
        <taxon>Bacteria</taxon>
        <taxon>Bacillati</taxon>
        <taxon>Actinomycetota</taxon>
        <taxon>Actinomycetes</taxon>
        <taxon>Mycobacteriales</taxon>
        <taxon>Nocardiaceae</taxon>
        <taxon>Nocardia</taxon>
    </lineage>
</organism>
<keyword evidence="8" id="KW-1185">Reference proteome</keyword>
<dbReference type="EMBL" id="NGAF01000015">
    <property type="protein sequence ID" value="OXR42199.1"/>
    <property type="molecule type" value="Genomic_DNA"/>
</dbReference>
<name>A0A231H025_9NOCA</name>
<dbReference type="AlphaFoldDB" id="A0A231H025"/>
<dbReference type="InterPro" id="IPR041347">
    <property type="entry name" value="MftR_C"/>
</dbReference>